<reference evidence="2 3" key="1">
    <citation type="journal article" date="2020" name="Microb. Ecol.">
        <title>Ecogenomics of the Marine Benthic Filamentous Cyanobacterium Adonisia.</title>
        <authorList>
            <person name="Walter J.M."/>
            <person name="Coutinho F.H."/>
            <person name="Leomil L."/>
            <person name="Hargreaves P.I."/>
            <person name="Campeao M.E."/>
            <person name="Vieira V.V."/>
            <person name="Silva B.S."/>
            <person name="Fistarol G.O."/>
            <person name="Salomon P.S."/>
            <person name="Sawabe T."/>
            <person name="Mino S."/>
            <person name="Hosokawa M."/>
            <person name="Miyashita H."/>
            <person name="Maruyama F."/>
            <person name="van Verk M.C."/>
            <person name="Dutilh B.E."/>
            <person name="Thompson C.C."/>
            <person name="Thompson F.L."/>
        </authorList>
    </citation>
    <scope>NUCLEOTIDE SEQUENCE [LARGE SCALE GENOMIC DNA]</scope>
    <source>
        <strain evidence="2 3">CCMR0081</strain>
    </source>
</reference>
<dbReference type="PROSITE" id="PS50943">
    <property type="entry name" value="HTH_CROC1"/>
    <property type="match status" value="1"/>
</dbReference>
<dbReference type="GO" id="GO:0003677">
    <property type="term" value="F:DNA binding"/>
    <property type="evidence" value="ECO:0007669"/>
    <property type="project" value="InterPro"/>
</dbReference>
<dbReference type="PANTHER" id="PTHR34475:SF1">
    <property type="entry name" value="CYTOSKELETON PROTEIN RODZ"/>
    <property type="match status" value="1"/>
</dbReference>
<dbReference type="InterPro" id="IPR010982">
    <property type="entry name" value="Lambda_DNA-bd_dom_sf"/>
</dbReference>
<evidence type="ECO:0000313" key="2">
    <source>
        <dbReference type="EMBL" id="NEZ55566.1"/>
    </source>
</evidence>
<dbReference type="InterPro" id="IPR001387">
    <property type="entry name" value="Cro/C1-type_HTH"/>
</dbReference>
<accession>A0A6M0RH47</accession>
<proteinExistence type="predicted"/>
<dbReference type="InterPro" id="IPR050400">
    <property type="entry name" value="Bact_Cytoskel_RodZ"/>
</dbReference>
<organism evidence="2 3">
    <name type="scientific">Adonisia turfae CCMR0081</name>
    <dbReference type="NCBI Taxonomy" id="2292702"/>
    <lineage>
        <taxon>Bacteria</taxon>
        <taxon>Bacillati</taxon>
        <taxon>Cyanobacteriota</taxon>
        <taxon>Adonisia</taxon>
        <taxon>Adonisia turfae</taxon>
    </lineage>
</organism>
<sequence>MSVFPRVIDRSQVLECSDHQLKQVGQYLKAVRTQQGLSLLQVAQRTHIQPKQLRAIETGNWMQLPEAIYVQGFLKQYAQSLGLDGVAIANDLAVQPAPVNTKWLNQANFSARERGVGPLLINWLVG</sequence>
<name>A0A6M0RH47_9CYAN</name>
<dbReference type="PANTHER" id="PTHR34475">
    <property type="match status" value="1"/>
</dbReference>
<evidence type="ECO:0000313" key="3">
    <source>
        <dbReference type="Proteomes" id="UP000481033"/>
    </source>
</evidence>
<dbReference type="Pfam" id="PF13413">
    <property type="entry name" value="HTH_25"/>
    <property type="match status" value="1"/>
</dbReference>
<comment type="caution">
    <text evidence="2">The sequence shown here is derived from an EMBL/GenBank/DDBJ whole genome shotgun (WGS) entry which is preliminary data.</text>
</comment>
<dbReference type="CDD" id="cd00093">
    <property type="entry name" value="HTH_XRE"/>
    <property type="match status" value="1"/>
</dbReference>
<dbReference type="AlphaFoldDB" id="A0A6M0RH47"/>
<dbReference type="Proteomes" id="UP000481033">
    <property type="component" value="Unassembled WGS sequence"/>
</dbReference>
<dbReference type="EMBL" id="QXHD01000004">
    <property type="protein sequence ID" value="NEZ55566.1"/>
    <property type="molecule type" value="Genomic_DNA"/>
</dbReference>
<dbReference type="Gene3D" id="1.10.260.40">
    <property type="entry name" value="lambda repressor-like DNA-binding domains"/>
    <property type="match status" value="1"/>
</dbReference>
<protein>
    <submittedName>
        <fullName evidence="2">Helix-turn-helix domain-containing protein</fullName>
    </submittedName>
</protein>
<feature type="domain" description="HTH cro/C1-type" evidence="1">
    <location>
        <begin position="28"/>
        <end position="60"/>
    </location>
</feature>
<dbReference type="SUPFAM" id="SSF47413">
    <property type="entry name" value="lambda repressor-like DNA-binding domains"/>
    <property type="match status" value="1"/>
</dbReference>
<evidence type="ECO:0000259" key="1">
    <source>
        <dbReference type="PROSITE" id="PS50943"/>
    </source>
</evidence>
<dbReference type="RefSeq" id="WP_163697459.1">
    <property type="nucleotide sequence ID" value="NZ_QXHD01000004.1"/>
</dbReference>
<keyword evidence="3" id="KW-1185">Reference proteome</keyword>
<gene>
    <name evidence="2" type="ORF">DXZ20_07740</name>
</gene>